<proteinExistence type="predicted"/>
<keyword evidence="1" id="KW-0812">Transmembrane</keyword>
<name>A0DGK6_PARTE</name>
<dbReference type="EMBL" id="CT868429">
    <property type="protein sequence ID" value="CAK82173.1"/>
    <property type="molecule type" value="Genomic_DNA"/>
</dbReference>
<dbReference type="InterPro" id="IPR006212">
    <property type="entry name" value="Furin_repeat"/>
</dbReference>
<organism evidence="2 3">
    <name type="scientific">Paramecium tetraurelia</name>
    <dbReference type="NCBI Taxonomy" id="5888"/>
    <lineage>
        <taxon>Eukaryota</taxon>
        <taxon>Sar</taxon>
        <taxon>Alveolata</taxon>
        <taxon>Ciliophora</taxon>
        <taxon>Intramacronucleata</taxon>
        <taxon>Oligohymenophorea</taxon>
        <taxon>Peniculida</taxon>
        <taxon>Parameciidae</taxon>
        <taxon>Paramecium</taxon>
    </lineage>
</organism>
<gene>
    <name evidence="2" type="ORF">GSPATT00002302001</name>
</gene>
<dbReference type="AlphaFoldDB" id="A0DGK6"/>
<dbReference type="OrthoDB" id="282595at2759"/>
<dbReference type="InterPro" id="IPR009030">
    <property type="entry name" value="Growth_fac_rcpt_cys_sf"/>
</dbReference>
<accession>A0DGK6</accession>
<dbReference type="GeneID" id="5035355"/>
<dbReference type="PANTHER" id="PTHR39767">
    <property type="entry name" value="CALCIUM/CALMODULIN-BINDING MEMBRANE PROTEIN PCM4-RELATED"/>
    <property type="match status" value="1"/>
</dbReference>
<dbReference type="CDD" id="cd00064">
    <property type="entry name" value="FU"/>
    <property type="match status" value="1"/>
</dbReference>
<evidence type="ECO:0000313" key="2">
    <source>
        <dbReference type="EMBL" id="CAK82173.1"/>
    </source>
</evidence>
<dbReference type="OMA" id="EWQIENI"/>
<dbReference type="InParanoid" id="A0DGK6"/>
<dbReference type="HOGENOM" id="CLU_028849_0_0_1"/>
<keyword evidence="3" id="KW-1185">Reference proteome</keyword>
<reference evidence="2 3" key="1">
    <citation type="journal article" date="2006" name="Nature">
        <title>Global trends of whole-genome duplications revealed by the ciliate Paramecium tetraurelia.</title>
        <authorList>
            <consortium name="Genoscope"/>
            <person name="Aury J.-M."/>
            <person name="Jaillon O."/>
            <person name="Duret L."/>
            <person name="Noel B."/>
            <person name="Jubin C."/>
            <person name="Porcel B.M."/>
            <person name="Segurens B."/>
            <person name="Daubin V."/>
            <person name="Anthouard V."/>
            <person name="Aiach N."/>
            <person name="Arnaiz O."/>
            <person name="Billaut A."/>
            <person name="Beisson J."/>
            <person name="Blanc I."/>
            <person name="Bouhouche K."/>
            <person name="Camara F."/>
            <person name="Duharcourt S."/>
            <person name="Guigo R."/>
            <person name="Gogendeau D."/>
            <person name="Katinka M."/>
            <person name="Keller A.-M."/>
            <person name="Kissmehl R."/>
            <person name="Klotz C."/>
            <person name="Koll F."/>
            <person name="Le Moue A."/>
            <person name="Lepere C."/>
            <person name="Malinsky S."/>
            <person name="Nowacki M."/>
            <person name="Nowak J.K."/>
            <person name="Plattner H."/>
            <person name="Poulain J."/>
            <person name="Ruiz F."/>
            <person name="Serrano V."/>
            <person name="Zagulski M."/>
            <person name="Dessen P."/>
            <person name="Betermier M."/>
            <person name="Weissenbach J."/>
            <person name="Scarpelli C."/>
            <person name="Schachter V."/>
            <person name="Sperling L."/>
            <person name="Meyer E."/>
            <person name="Cohen J."/>
            <person name="Wincker P."/>
        </authorList>
    </citation>
    <scope>NUCLEOTIDE SEQUENCE [LARGE SCALE GENOMIC DNA]</scope>
    <source>
        <strain evidence="2 3">Stock d4-2</strain>
    </source>
</reference>
<dbReference type="KEGG" id="ptm:GSPATT00002302001"/>
<keyword evidence="1" id="KW-1133">Transmembrane helix</keyword>
<dbReference type="SUPFAM" id="SSF49695">
    <property type="entry name" value="gamma-Crystallin-like"/>
    <property type="match status" value="1"/>
</dbReference>
<evidence type="ECO:0000313" key="3">
    <source>
        <dbReference type="Proteomes" id="UP000000600"/>
    </source>
</evidence>
<feature type="transmembrane region" description="Helical" evidence="1">
    <location>
        <begin position="7"/>
        <end position="28"/>
    </location>
</feature>
<sequence length="650" mass="74596">MNNLYNNYYIFVFLMSGIYLALGVLLVMSNLNLGVTQWLPTYEAFRSENIDDLNASIGWVIQNQYEATFDVVTKCGPIQILGGLRSFGSQTTITKMIKIPPHYRLKFIIQLWKIGDWENDKIQVFVDGVPWEMKWGFTEGGKQICGGPKIPNSDKVYDVEFEVAHNSPTATIVVASTQVQKADKQAWGIRNIKISFKECPSQCGICHNDKANECKYWKQVDLSWFHTDTSLEGWNLQDGKQKSFQCSGIVMFGGPNNIGSKAVLIKQTKNLPPHQKVMIKFTLWKFGLWDNDQFQVYIDDEQVYKQTFQKLDGLSICGDSKPGCGQKLVNIEIIQKHKKNEMTVKFTSSLKQDPEDQSWGVRDFFAFAAECPKFCKSCFGSGDSECLKCEETHQLIEGKCVNKDDWFILTKEFNEPQSFKKIKEWQIENIDPIQSEVETSPITQCGKDVSIFGGYKILAKKSIVSKVYSNIPAHNFLRLRITMYKIDRWDGEELIILGDDKLIWSQLLGWNDPGQSNICGDPKSPWKERIMFIDQVIQHNKDEFKLTITSTLQATAEIASWGFRDVMLLYSPIKECITIFSECNYQGEQGQICDNIEELNKFDFQIKSMQIPEGLKFVGFKNAKFKGDRVEYTTNQKCLEDIQFSFIQRI</sequence>
<protein>
    <submittedName>
        <fullName evidence="2">Uncharacterized protein</fullName>
    </submittedName>
</protein>
<dbReference type="RefSeq" id="XP_001449570.1">
    <property type="nucleotide sequence ID" value="XM_001449533.1"/>
</dbReference>
<dbReference type="Proteomes" id="UP000000600">
    <property type="component" value="Unassembled WGS sequence"/>
</dbReference>
<evidence type="ECO:0000256" key="1">
    <source>
        <dbReference type="SAM" id="Phobius"/>
    </source>
</evidence>
<dbReference type="SUPFAM" id="SSF57184">
    <property type="entry name" value="Growth factor receptor domain"/>
    <property type="match status" value="1"/>
</dbReference>
<dbReference type="InterPro" id="IPR011024">
    <property type="entry name" value="G_crystallin-like"/>
</dbReference>
<keyword evidence="1" id="KW-0472">Membrane</keyword>
<dbReference type="PANTHER" id="PTHR39767:SF2">
    <property type="entry name" value="CHROMOSOME UNDETERMINED SCAFFOLD_1, WHOLE GENOME SHOTGUN SEQUENCE"/>
    <property type="match status" value="1"/>
</dbReference>
<dbReference type="Gene3D" id="2.60.20.10">
    <property type="entry name" value="Crystallins"/>
    <property type="match status" value="1"/>
</dbReference>